<keyword evidence="5 6" id="KW-0472">Membrane</keyword>
<feature type="transmembrane region" description="Helical" evidence="6">
    <location>
        <begin position="407"/>
        <end position="434"/>
    </location>
</feature>
<reference evidence="9 10" key="1">
    <citation type="submission" date="2020-09" db="EMBL/GenBank/DDBJ databases">
        <title>Sinomicrobium weinanense sp. nov., a halophilic bacteria isolated from saline-alkali soil.</title>
        <authorList>
            <person name="Wu P."/>
            <person name="Ren H."/>
            <person name="Mei Y."/>
            <person name="Liang Y."/>
            <person name="Chen Z."/>
        </authorList>
    </citation>
    <scope>NUCLEOTIDE SEQUENCE [LARGE SCALE GENOMIC DNA]</scope>
    <source>
        <strain evidence="9 10">FJxs</strain>
    </source>
</reference>
<feature type="transmembrane region" description="Helical" evidence="6">
    <location>
        <begin position="246"/>
        <end position="268"/>
    </location>
</feature>
<dbReference type="Pfam" id="PF13567">
    <property type="entry name" value="DUF4131"/>
    <property type="match status" value="1"/>
</dbReference>
<feature type="transmembrane region" description="Helical" evidence="6">
    <location>
        <begin position="326"/>
        <end position="344"/>
    </location>
</feature>
<evidence type="ECO:0000259" key="7">
    <source>
        <dbReference type="Pfam" id="PF03772"/>
    </source>
</evidence>
<evidence type="ECO:0000259" key="8">
    <source>
        <dbReference type="Pfam" id="PF13567"/>
    </source>
</evidence>
<accession>A0A926Q3M3</accession>
<name>A0A926Q3M3_9FLAO</name>
<evidence type="ECO:0000313" key="9">
    <source>
        <dbReference type="EMBL" id="MBC9797737.1"/>
    </source>
</evidence>
<feature type="transmembrane region" description="Helical" evidence="6">
    <location>
        <begin position="50"/>
        <end position="70"/>
    </location>
</feature>
<feature type="transmembrane region" description="Helical" evidence="6">
    <location>
        <begin position="350"/>
        <end position="369"/>
    </location>
</feature>
<evidence type="ECO:0000256" key="3">
    <source>
        <dbReference type="ARBA" id="ARBA00022692"/>
    </source>
</evidence>
<comment type="subcellular location">
    <subcellularLocation>
        <location evidence="1">Cell membrane</location>
        <topology evidence="1">Multi-pass membrane protein</topology>
    </subcellularLocation>
</comment>
<keyword evidence="10" id="KW-1185">Reference proteome</keyword>
<feature type="transmembrane region" description="Helical" evidence="6">
    <location>
        <begin position="502"/>
        <end position="519"/>
    </location>
</feature>
<evidence type="ECO:0000256" key="2">
    <source>
        <dbReference type="ARBA" id="ARBA00022475"/>
    </source>
</evidence>
<dbReference type="PANTHER" id="PTHR30619:SF1">
    <property type="entry name" value="RECOMBINATION PROTEIN 2"/>
    <property type="match status" value="1"/>
</dbReference>
<dbReference type="NCBIfam" id="TIGR00360">
    <property type="entry name" value="ComEC_N-term"/>
    <property type="match status" value="1"/>
</dbReference>
<dbReference type="Proteomes" id="UP000653730">
    <property type="component" value="Unassembled WGS sequence"/>
</dbReference>
<dbReference type="EMBL" id="JACVDC010000070">
    <property type="protein sequence ID" value="MBC9797737.1"/>
    <property type="molecule type" value="Genomic_DNA"/>
</dbReference>
<dbReference type="InterPro" id="IPR004477">
    <property type="entry name" value="ComEC_N"/>
</dbReference>
<dbReference type="InterPro" id="IPR052159">
    <property type="entry name" value="Competence_DNA_uptake"/>
</dbReference>
<dbReference type="Pfam" id="PF03772">
    <property type="entry name" value="Competence"/>
    <property type="match status" value="1"/>
</dbReference>
<feature type="domain" description="DUF4131" evidence="8">
    <location>
        <begin position="24"/>
        <end position="183"/>
    </location>
</feature>
<proteinExistence type="predicted"/>
<evidence type="ECO:0000256" key="4">
    <source>
        <dbReference type="ARBA" id="ARBA00022989"/>
    </source>
</evidence>
<comment type="caution">
    <text evidence="9">The sequence shown here is derived from an EMBL/GenBank/DDBJ whole genome shotgun (WGS) entry which is preliminary data.</text>
</comment>
<feature type="transmembrane region" description="Helical" evidence="6">
    <location>
        <begin position="441"/>
        <end position="461"/>
    </location>
</feature>
<evidence type="ECO:0000256" key="5">
    <source>
        <dbReference type="ARBA" id="ARBA00023136"/>
    </source>
</evidence>
<gene>
    <name evidence="9" type="ORF">IBL28_17330</name>
</gene>
<dbReference type="InterPro" id="IPR025405">
    <property type="entry name" value="DUF4131"/>
</dbReference>
<evidence type="ECO:0000256" key="1">
    <source>
        <dbReference type="ARBA" id="ARBA00004651"/>
    </source>
</evidence>
<feature type="transmembrane region" description="Helical" evidence="6">
    <location>
        <begin position="378"/>
        <end position="401"/>
    </location>
</feature>
<feature type="transmembrane region" description="Helical" evidence="6">
    <location>
        <begin position="280"/>
        <end position="296"/>
    </location>
</feature>
<feature type="transmembrane region" description="Helical" evidence="6">
    <location>
        <begin position="473"/>
        <end position="490"/>
    </location>
</feature>
<sequence>MLKLLVFLVAGIVFGFYTDIPKAVVITGFLSLLLLLGFLHFYISRTLSQANYYFGLTAFALVFCIGVFAVNIKKPGYSSRHYSHYIRGGDHIVFVPIKQLKPGIYHHRYEAEIRKANGHKASGKVLVHIARDSSSKTPAIGYEYQARTTLHKISPPRNPHQFNYKEYLRKQHIYHQLSLRSKDLFLLPGTGQTPYTYAASIRLRVLTALKAHGFGGDTLAVINALLLGQRQDISEKVYQDYASAGAIHILAISGLHVGILLLFLHFLLKPLEQLRYGKNLKLVFILLILWSFAFIAGLPASAVRAVSMFSFVALALRSGRTADIRNVLLVSMFFLLLARPAFLFDAGFQLSYTAVFSIVWFQPVFYGCWKPKWKAADWFWKLTTVSIAAQLGVLPLSLYYFHQFPGLFFLSNLVIVPLLGIILGAGILVIALALLQLLPSFLAEGYALVITSMNHLVSWIAKQESFIFRDIPFDWRLLVSFYLLLPALFFTLQKVTFRRASMLLMAILCIQVAFVYHRYAASVTDKFVIFHRNRDTRMAWQQGEHLTIYTREKDLDPDDAVLQNYTVSERIQSIQTKIPGNLYEFNGQQLLYIDSLGIYEVKGLQADYILLGGSPEINLERVLYLYHPKMVIADGSNYPSLIKRWKASCKKEKLPFHSTYEKGAFILNKK</sequence>
<keyword evidence="4 6" id="KW-1133">Transmembrane helix</keyword>
<keyword evidence="2" id="KW-1003">Cell membrane</keyword>
<dbReference type="RefSeq" id="WP_187966867.1">
    <property type="nucleotide sequence ID" value="NZ_JACVDC010000070.1"/>
</dbReference>
<evidence type="ECO:0000313" key="10">
    <source>
        <dbReference type="Proteomes" id="UP000653730"/>
    </source>
</evidence>
<protein>
    <submittedName>
        <fullName evidence="9">ComEC family competence protein</fullName>
    </submittedName>
</protein>
<feature type="domain" description="ComEC/Rec2-related protein" evidence="7">
    <location>
        <begin position="225"/>
        <end position="493"/>
    </location>
</feature>
<evidence type="ECO:0000256" key="6">
    <source>
        <dbReference type="SAM" id="Phobius"/>
    </source>
</evidence>
<dbReference type="GO" id="GO:0005886">
    <property type="term" value="C:plasma membrane"/>
    <property type="evidence" value="ECO:0007669"/>
    <property type="project" value="UniProtKB-SubCell"/>
</dbReference>
<dbReference type="PANTHER" id="PTHR30619">
    <property type="entry name" value="DNA INTERNALIZATION/COMPETENCE PROTEIN COMEC/REC2"/>
    <property type="match status" value="1"/>
</dbReference>
<dbReference type="AlphaFoldDB" id="A0A926Q3M3"/>
<keyword evidence="3 6" id="KW-0812">Transmembrane</keyword>
<organism evidence="9 10">
    <name type="scientific">Sinomicrobium weinanense</name>
    <dbReference type="NCBI Taxonomy" id="2842200"/>
    <lineage>
        <taxon>Bacteria</taxon>
        <taxon>Pseudomonadati</taxon>
        <taxon>Bacteroidota</taxon>
        <taxon>Flavobacteriia</taxon>
        <taxon>Flavobacteriales</taxon>
        <taxon>Flavobacteriaceae</taxon>
        <taxon>Sinomicrobium</taxon>
    </lineage>
</organism>